<reference evidence="8" key="2">
    <citation type="submission" date="2020-05" db="UniProtKB">
        <authorList>
            <consortium name="EnsemblMetazoa"/>
        </authorList>
    </citation>
    <scope>IDENTIFICATION</scope>
    <source>
        <strain evidence="8">JHB</strain>
    </source>
</reference>
<proteinExistence type="predicted"/>
<evidence type="ECO:0000259" key="6">
    <source>
        <dbReference type="PROSITE" id="PS50865"/>
    </source>
</evidence>
<dbReference type="InterPro" id="IPR002893">
    <property type="entry name" value="Znf_MYND"/>
</dbReference>
<evidence type="ECO:0000256" key="5">
    <source>
        <dbReference type="SAM" id="MobiDB-lite"/>
    </source>
</evidence>
<dbReference type="PANTHER" id="PTHR42908">
    <property type="entry name" value="TRANSLATION ELONGATION FACTOR-RELATED"/>
    <property type="match status" value="1"/>
</dbReference>
<feature type="compositionally biased region" description="Basic and acidic residues" evidence="5">
    <location>
        <begin position="703"/>
        <end position="715"/>
    </location>
</feature>
<evidence type="ECO:0000256" key="4">
    <source>
        <dbReference type="PROSITE-ProRule" id="PRU00134"/>
    </source>
</evidence>
<dbReference type="SUPFAM" id="SSF54980">
    <property type="entry name" value="EF-G C-terminal domain-like"/>
    <property type="match status" value="1"/>
</dbReference>
<dbReference type="Gene3D" id="6.10.140.2220">
    <property type="match status" value="1"/>
</dbReference>
<dbReference type="Gene3D" id="2.40.30.10">
    <property type="entry name" value="Translation factors"/>
    <property type="match status" value="1"/>
</dbReference>
<dbReference type="AlphaFoldDB" id="B0WJZ6"/>
<dbReference type="eggNOG" id="KOG0468">
    <property type="taxonomic scope" value="Eukaryota"/>
</dbReference>
<reference evidence="7" key="1">
    <citation type="submission" date="2007-03" db="EMBL/GenBank/DDBJ databases">
        <title>Annotation of Culex pipiens quinquefasciatus.</title>
        <authorList>
            <consortium name="The Broad Institute Genome Sequencing Platform"/>
            <person name="Atkinson P.W."/>
            <person name="Hemingway J."/>
            <person name="Christensen B.M."/>
            <person name="Higgs S."/>
            <person name="Kodira C."/>
            <person name="Hannick L."/>
            <person name="Megy K."/>
            <person name="O'Leary S."/>
            <person name="Pearson M."/>
            <person name="Haas B.J."/>
            <person name="Mauceli E."/>
            <person name="Wortman J.R."/>
            <person name="Lee N.H."/>
            <person name="Guigo R."/>
            <person name="Stanke M."/>
            <person name="Alvarado L."/>
            <person name="Amedeo P."/>
            <person name="Antoine C.H."/>
            <person name="Arensburger P."/>
            <person name="Bidwell S.L."/>
            <person name="Crawford M."/>
            <person name="Camaro F."/>
            <person name="Devon K."/>
            <person name="Engels R."/>
            <person name="Hammond M."/>
            <person name="Howarth C."/>
            <person name="Koehrsen M."/>
            <person name="Lawson D."/>
            <person name="Montgomery P."/>
            <person name="Nene V."/>
            <person name="Nusbaum C."/>
            <person name="Puiu D."/>
            <person name="Romero-Severson J."/>
            <person name="Severson D.W."/>
            <person name="Shumway M."/>
            <person name="Sisk P."/>
            <person name="Stolte C."/>
            <person name="Zeng Q."/>
            <person name="Eisenstadt E."/>
            <person name="Fraser-Liggett C."/>
            <person name="Strausberg R."/>
            <person name="Galagan J."/>
            <person name="Birren B."/>
            <person name="Collins F.H."/>
        </authorList>
    </citation>
    <scope>NUCLEOTIDE SEQUENCE [LARGE SCALE GENOMIC DNA]</scope>
    <source>
        <strain evidence="7">JHB</strain>
    </source>
</reference>
<evidence type="ECO:0000256" key="1">
    <source>
        <dbReference type="ARBA" id="ARBA00022723"/>
    </source>
</evidence>
<dbReference type="GO" id="GO:0008270">
    <property type="term" value="F:zinc ion binding"/>
    <property type="evidence" value="ECO:0007669"/>
    <property type="project" value="UniProtKB-KW"/>
</dbReference>
<sequence length="822" mass="92519">MVAVAWRGGPVAKSNCGVAYTLTGGTQFLSSFKQNEVRTELINTREEPEAKKQQKLFLRGVIIQERCSSSGGPSGPTLRCTRTLWTSVGICYWFRKCDADAARFRNTGNRLYLDGKYGEALVWYNRSICFAEKETDQLATGYGNRSVVYFEQGEQQIAAGRSKVPSPRMVINVDINLFLAKGIRDAEPLLTVIDFNLCYENCSHCGVKFRNSLIPCPGCVFFMYCGEECRQKSWNLFSTIFSCSMTIGLDQRAHHFLNLPTIPANIHTCDPNEHTAFESGRMKMVLLRPVPAGKPFVELFGPIWWSSIPEPRSPGMRCIWLLDNRGLPAATTLVQAVMRTVKSSKLSRPDINDSYDRGRSVLKQHASKSTQRWPLNCSSTPKSCSDRSRSRTEWSSGQAGNNRRCRCSRLIEREDPVWRELVHKGFFSALRNVLVKGTCRTFVGLLRVQDLSSPANAVDSARQLTHQLHYSEAAPHPQLTTKQVLTRIMSGTLHAGQEVRVLGENYSFVDEKDSCSLQVGLLWIYEARYKVELNRVQAGNWDIIAWNRPVKSSTTCHRCQHERGRVYLPAAQSILIAIEPVNPSKHPKIMDGLRKVNKSCPLLSTLMEEFSVHEIICTGEHHSTWTTRCTTCARCTPRSADGRSGSGLLRECHRDEFAQVFRRHSQQKQQNYLPDQLRLGSGHGTIDLGLQTKPCSVPSKTPSNKDSRGARAKDHSTRNPILNVLFKILDQFIAHQELFNREVQDPAGCVSFVYTVLARRCGHVTQDAPVHGSSLYIIKDFIRVAAEGSSARSTSQRNSLRDILQLIARTDTRRDLINDICK</sequence>
<dbReference type="SUPFAM" id="SSF144232">
    <property type="entry name" value="HIT/MYND zinc finger-like"/>
    <property type="match status" value="1"/>
</dbReference>
<dbReference type="VEuPathDB" id="VectorBase:CQUJHB002941"/>
<dbReference type="PROSITE" id="PS50865">
    <property type="entry name" value="ZF_MYND_2"/>
    <property type="match status" value="1"/>
</dbReference>
<dbReference type="GO" id="GO:0071007">
    <property type="term" value="C:U2-type catalytic step 2 spliceosome"/>
    <property type="evidence" value="ECO:0007669"/>
    <property type="project" value="TreeGrafter"/>
</dbReference>
<gene>
    <name evidence="8" type="primary">6039416</name>
    <name evidence="7" type="ORF">CpipJ_CPIJ007405</name>
</gene>
<accession>B0WJZ6</accession>
<keyword evidence="1" id="KW-0479">Metal-binding</keyword>
<dbReference type="Pfam" id="PF01753">
    <property type="entry name" value="zf-MYND"/>
    <property type="match status" value="1"/>
</dbReference>
<dbReference type="InterPro" id="IPR009000">
    <property type="entry name" value="Transl_B-barrel_sf"/>
</dbReference>
<feature type="compositionally biased region" description="Polar residues" evidence="5">
    <location>
        <begin position="367"/>
        <end position="383"/>
    </location>
</feature>
<dbReference type="InterPro" id="IPR046341">
    <property type="entry name" value="SET_dom_sf"/>
</dbReference>
<evidence type="ECO:0000313" key="8">
    <source>
        <dbReference type="EnsemblMetazoa" id="CPIJ007405-PA"/>
    </source>
</evidence>
<dbReference type="Gene3D" id="1.25.40.10">
    <property type="entry name" value="Tetratricopeptide repeat domain"/>
    <property type="match status" value="1"/>
</dbReference>
<dbReference type="GO" id="GO:0000398">
    <property type="term" value="P:mRNA splicing, via spliceosome"/>
    <property type="evidence" value="ECO:0007669"/>
    <property type="project" value="TreeGrafter"/>
</dbReference>
<protein>
    <recommendedName>
        <fullName evidence="6">MYND-type domain-containing protein</fullName>
    </recommendedName>
</protein>
<evidence type="ECO:0000313" key="9">
    <source>
        <dbReference type="Proteomes" id="UP000002320"/>
    </source>
</evidence>
<feature type="domain" description="MYND-type" evidence="6">
    <location>
        <begin position="202"/>
        <end position="243"/>
    </location>
</feature>
<dbReference type="SUPFAM" id="SSF50447">
    <property type="entry name" value="Translation proteins"/>
    <property type="match status" value="1"/>
</dbReference>
<dbReference type="InterPro" id="IPR011990">
    <property type="entry name" value="TPR-like_helical_dom_sf"/>
</dbReference>
<dbReference type="VEuPathDB" id="VectorBase:CQUJHB005672"/>
<evidence type="ECO:0000256" key="3">
    <source>
        <dbReference type="ARBA" id="ARBA00022833"/>
    </source>
</evidence>
<dbReference type="EnsemblMetazoa" id="CPIJ007405-RA">
    <property type="protein sequence ID" value="CPIJ007405-PA"/>
    <property type="gene ID" value="CPIJ007405"/>
</dbReference>
<evidence type="ECO:0000313" key="7">
    <source>
        <dbReference type="EMBL" id="EDS29540.1"/>
    </source>
</evidence>
<dbReference type="SUPFAM" id="SSF48452">
    <property type="entry name" value="TPR-like"/>
    <property type="match status" value="1"/>
</dbReference>
<dbReference type="KEGG" id="cqu:CpipJ_CPIJ007405"/>
<dbReference type="Gene3D" id="3.30.70.870">
    <property type="entry name" value="Elongation Factor G (Translational Gtpase), domain 3"/>
    <property type="match status" value="1"/>
</dbReference>
<dbReference type="GO" id="GO:0005829">
    <property type="term" value="C:cytosol"/>
    <property type="evidence" value="ECO:0007669"/>
    <property type="project" value="TreeGrafter"/>
</dbReference>
<dbReference type="GO" id="GO:0003924">
    <property type="term" value="F:GTPase activity"/>
    <property type="evidence" value="ECO:0007669"/>
    <property type="project" value="TreeGrafter"/>
</dbReference>
<dbReference type="Gene3D" id="2.170.270.10">
    <property type="entry name" value="SET domain"/>
    <property type="match status" value="1"/>
</dbReference>
<organism>
    <name type="scientific">Culex quinquefasciatus</name>
    <name type="common">Southern house mosquito</name>
    <name type="synonym">Culex pungens</name>
    <dbReference type="NCBI Taxonomy" id="7176"/>
    <lineage>
        <taxon>Eukaryota</taxon>
        <taxon>Metazoa</taxon>
        <taxon>Ecdysozoa</taxon>
        <taxon>Arthropoda</taxon>
        <taxon>Hexapoda</taxon>
        <taxon>Insecta</taxon>
        <taxon>Pterygota</taxon>
        <taxon>Neoptera</taxon>
        <taxon>Endopterygota</taxon>
        <taxon>Diptera</taxon>
        <taxon>Nematocera</taxon>
        <taxon>Culicoidea</taxon>
        <taxon>Culicidae</taxon>
        <taxon>Culicinae</taxon>
        <taxon>Culicini</taxon>
        <taxon>Culex</taxon>
        <taxon>Culex</taxon>
    </lineage>
</organism>
<keyword evidence="9" id="KW-1185">Reference proteome</keyword>
<dbReference type="Proteomes" id="UP000002320">
    <property type="component" value="Unassembled WGS sequence"/>
</dbReference>
<dbReference type="InParanoid" id="B0WJZ6"/>
<dbReference type="GO" id="GO:0046540">
    <property type="term" value="C:U4/U6 x U5 tri-snRNP complex"/>
    <property type="evidence" value="ECO:0007669"/>
    <property type="project" value="TreeGrafter"/>
</dbReference>
<dbReference type="VEuPathDB" id="VectorBase:CQUJHB018461"/>
<dbReference type="VEuPathDB" id="VectorBase:CQUJHB005382"/>
<keyword evidence="2 4" id="KW-0863">Zinc-finger</keyword>
<feature type="region of interest" description="Disordered" evidence="5">
    <location>
        <begin position="363"/>
        <end position="401"/>
    </location>
</feature>
<dbReference type="OrthoDB" id="364892at2759"/>
<dbReference type="HOGENOM" id="CLU_385550_0_0_1"/>
<feature type="region of interest" description="Disordered" evidence="5">
    <location>
        <begin position="690"/>
        <end position="715"/>
    </location>
</feature>
<dbReference type="InterPro" id="IPR035647">
    <property type="entry name" value="EFG_III/V"/>
</dbReference>
<dbReference type="EMBL" id="DS231966">
    <property type="protein sequence ID" value="EDS29540.1"/>
    <property type="molecule type" value="Genomic_DNA"/>
</dbReference>
<dbReference type="STRING" id="7176.B0WJZ6"/>
<dbReference type="VEuPathDB" id="VectorBase:CPIJ007405"/>
<dbReference type="GO" id="GO:0030623">
    <property type="term" value="F:U5 snRNA binding"/>
    <property type="evidence" value="ECO:0007669"/>
    <property type="project" value="TreeGrafter"/>
</dbReference>
<dbReference type="PANTHER" id="PTHR42908:SF6">
    <property type="entry name" value="116 KDA U5 SMALL NUCLEAR RIBONUCLEOPROTEIN COMPONENT"/>
    <property type="match status" value="1"/>
</dbReference>
<name>B0WJZ6_CULQU</name>
<keyword evidence="3" id="KW-0862">Zinc</keyword>
<evidence type="ECO:0000256" key="2">
    <source>
        <dbReference type="ARBA" id="ARBA00022771"/>
    </source>
</evidence>